<evidence type="ECO:0000313" key="1">
    <source>
        <dbReference type="EMBL" id="KWN06411.1"/>
    </source>
</evidence>
<evidence type="ECO:0000313" key="2">
    <source>
        <dbReference type="Proteomes" id="UP000068016"/>
    </source>
</evidence>
<comment type="caution">
    <text evidence="1">The sequence shown here is derived from an EMBL/GenBank/DDBJ whole genome shotgun (WGS) entry which is preliminary data.</text>
</comment>
<proteinExistence type="predicted"/>
<gene>
    <name evidence="1" type="ORF">WT83_27395</name>
</gene>
<reference evidence="1 2" key="1">
    <citation type="submission" date="2015-11" db="EMBL/GenBank/DDBJ databases">
        <title>Expanding the genomic diversity of Burkholderia species for the development of highly accurate diagnostics.</title>
        <authorList>
            <person name="Sahl J."/>
            <person name="Keim P."/>
            <person name="Wagner D."/>
        </authorList>
    </citation>
    <scope>NUCLEOTIDE SEQUENCE [LARGE SCALE GENOMIC DNA]</scope>
    <source>
        <strain evidence="1 2">MSMB793WGS</strain>
    </source>
</reference>
<protein>
    <submittedName>
        <fullName evidence="1">Uncharacterized protein</fullName>
    </submittedName>
</protein>
<dbReference type="EMBL" id="LPLZ01000074">
    <property type="protein sequence ID" value="KWN06411.1"/>
    <property type="molecule type" value="Genomic_DNA"/>
</dbReference>
<dbReference type="Proteomes" id="UP000068016">
    <property type="component" value="Unassembled WGS sequence"/>
</dbReference>
<accession>A0A108E815</accession>
<name>A0A108E815_9BURK</name>
<dbReference type="AlphaFoldDB" id="A0A108E815"/>
<organism evidence="1 2">
    <name type="scientific">Burkholderia territorii</name>
    <dbReference type="NCBI Taxonomy" id="1503055"/>
    <lineage>
        <taxon>Bacteria</taxon>
        <taxon>Pseudomonadati</taxon>
        <taxon>Pseudomonadota</taxon>
        <taxon>Betaproteobacteria</taxon>
        <taxon>Burkholderiales</taxon>
        <taxon>Burkholderiaceae</taxon>
        <taxon>Burkholderia</taxon>
        <taxon>Burkholderia cepacia complex</taxon>
    </lineage>
</organism>
<sequence>MEATMPDINNTPTHENDIPIECSKVRKCGWKGMHSDLVDGGPAKGMSPALNPRQLVCPKCGCNSYYKRDVKVGERYVD</sequence>